<keyword evidence="3" id="KW-1185">Reference proteome</keyword>
<evidence type="ECO:0000313" key="3">
    <source>
        <dbReference type="Proteomes" id="UP000799444"/>
    </source>
</evidence>
<accession>A0A9P4QNT7</accession>
<dbReference type="EMBL" id="ML996288">
    <property type="protein sequence ID" value="KAF2728256.1"/>
    <property type="molecule type" value="Genomic_DNA"/>
</dbReference>
<gene>
    <name evidence="2" type="ORF">EJ04DRAFT_389594</name>
</gene>
<feature type="domain" description="Heterokaryon incompatibility" evidence="1">
    <location>
        <begin position="33"/>
        <end position="192"/>
    </location>
</feature>
<dbReference type="Proteomes" id="UP000799444">
    <property type="component" value="Unassembled WGS sequence"/>
</dbReference>
<dbReference type="PANTHER" id="PTHR33112:SF10">
    <property type="entry name" value="TOL"/>
    <property type="match status" value="1"/>
</dbReference>
<feature type="non-terminal residue" evidence="2">
    <location>
        <position position="356"/>
    </location>
</feature>
<evidence type="ECO:0000259" key="1">
    <source>
        <dbReference type="Pfam" id="PF06985"/>
    </source>
</evidence>
<name>A0A9P4QNT7_9PLEO</name>
<protein>
    <submittedName>
        <fullName evidence="2">HET-domain-containing protein</fullName>
    </submittedName>
</protein>
<evidence type="ECO:0000313" key="2">
    <source>
        <dbReference type="EMBL" id="KAF2728256.1"/>
    </source>
</evidence>
<dbReference type="AlphaFoldDB" id="A0A9P4QNT7"/>
<dbReference type="PANTHER" id="PTHR33112">
    <property type="entry name" value="DOMAIN PROTEIN, PUTATIVE-RELATED"/>
    <property type="match status" value="1"/>
</dbReference>
<sequence length="356" mass="40972">PPFYPLRLLDVGADLNSTVVLRESRTFNDDEPYICLSHCWGQSKILKLTKETHLSLRNGLSMSGLPKTFQDAVYVARYFHIRYLWIDSLCIFQDDNADWSVESSRMGNIYRHAVCTIAATASINSDGGLFFDRNPSPPPLLIEVSTGPIHTPGAGRVHSYPLAGQYWCDELRMCTKHIDDAPLNFRAWVAQERLLSRRTLHFGDRQLFWECNENRACETYPDGLPEWALPADDSIQLKPILQNVVPFQSLRDDKGAVSLNRETEQDDGWYRPWLSFRWNYSRCDLTKNRDKLVALRGITQLLGDAIRDEFVAGLWRSRIIEELCWLKVLRFGENTSLELGKWRAPTWSWASSNAEI</sequence>
<dbReference type="OrthoDB" id="2958217at2759"/>
<dbReference type="Pfam" id="PF06985">
    <property type="entry name" value="HET"/>
    <property type="match status" value="1"/>
</dbReference>
<reference evidence="2" key="1">
    <citation type="journal article" date="2020" name="Stud. Mycol.">
        <title>101 Dothideomycetes genomes: a test case for predicting lifestyles and emergence of pathogens.</title>
        <authorList>
            <person name="Haridas S."/>
            <person name="Albert R."/>
            <person name="Binder M."/>
            <person name="Bloem J."/>
            <person name="Labutti K."/>
            <person name="Salamov A."/>
            <person name="Andreopoulos B."/>
            <person name="Baker S."/>
            <person name="Barry K."/>
            <person name="Bills G."/>
            <person name="Bluhm B."/>
            <person name="Cannon C."/>
            <person name="Castanera R."/>
            <person name="Culley D."/>
            <person name="Daum C."/>
            <person name="Ezra D."/>
            <person name="Gonzalez J."/>
            <person name="Henrissat B."/>
            <person name="Kuo A."/>
            <person name="Liang C."/>
            <person name="Lipzen A."/>
            <person name="Lutzoni F."/>
            <person name="Magnuson J."/>
            <person name="Mondo S."/>
            <person name="Nolan M."/>
            <person name="Ohm R."/>
            <person name="Pangilinan J."/>
            <person name="Park H.-J."/>
            <person name="Ramirez L."/>
            <person name="Alfaro M."/>
            <person name="Sun H."/>
            <person name="Tritt A."/>
            <person name="Yoshinaga Y."/>
            <person name="Zwiers L.-H."/>
            <person name="Turgeon B."/>
            <person name="Goodwin S."/>
            <person name="Spatafora J."/>
            <person name="Crous P."/>
            <person name="Grigoriev I."/>
        </authorList>
    </citation>
    <scope>NUCLEOTIDE SEQUENCE</scope>
    <source>
        <strain evidence="2">CBS 125425</strain>
    </source>
</reference>
<feature type="non-terminal residue" evidence="2">
    <location>
        <position position="1"/>
    </location>
</feature>
<dbReference type="InterPro" id="IPR010730">
    <property type="entry name" value="HET"/>
</dbReference>
<organism evidence="2 3">
    <name type="scientific">Polyplosphaeria fusca</name>
    <dbReference type="NCBI Taxonomy" id="682080"/>
    <lineage>
        <taxon>Eukaryota</taxon>
        <taxon>Fungi</taxon>
        <taxon>Dikarya</taxon>
        <taxon>Ascomycota</taxon>
        <taxon>Pezizomycotina</taxon>
        <taxon>Dothideomycetes</taxon>
        <taxon>Pleosporomycetidae</taxon>
        <taxon>Pleosporales</taxon>
        <taxon>Tetraplosphaeriaceae</taxon>
        <taxon>Polyplosphaeria</taxon>
    </lineage>
</organism>
<comment type="caution">
    <text evidence="2">The sequence shown here is derived from an EMBL/GenBank/DDBJ whole genome shotgun (WGS) entry which is preliminary data.</text>
</comment>
<proteinExistence type="predicted"/>